<feature type="transmembrane region" description="Helical" evidence="7">
    <location>
        <begin position="61"/>
        <end position="82"/>
    </location>
</feature>
<dbReference type="InterPro" id="IPR019108">
    <property type="entry name" value="Caa3_assmbl_CtaG-rel"/>
</dbReference>
<dbReference type="GO" id="GO:0005886">
    <property type="term" value="C:plasma membrane"/>
    <property type="evidence" value="ECO:0007669"/>
    <property type="project" value="UniProtKB-SubCell"/>
</dbReference>
<proteinExistence type="predicted"/>
<feature type="compositionally biased region" description="Pro residues" evidence="6">
    <location>
        <begin position="281"/>
        <end position="290"/>
    </location>
</feature>
<comment type="subcellular location">
    <subcellularLocation>
        <location evidence="1">Cell membrane</location>
        <topology evidence="1">Multi-pass membrane protein</topology>
    </subcellularLocation>
</comment>
<dbReference type="AlphaFoldDB" id="A0A7W7SQR0"/>
<feature type="region of interest" description="Disordered" evidence="6">
    <location>
        <begin position="276"/>
        <end position="309"/>
    </location>
</feature>
<keyword evidence="3 7" id="KW-0812">Transmembrane</keyword>
<keyword evidence="9" id="KW-1185">Reference proteome</keyword>
<feature type="transmembrane region" description="Helical" evidence="7">
    <location>
        <begin position="139"/>
        <end position="159"/>
    </location>
</feature>
<sequence>MSGQLGLSHLAHGGSGSPMSDLIDLVVVVLALAATLLHLSGARRLRTSDRGRRELPPWRSAAFAVGTLVGLVSVSAPMEHLAEELFSAHMAQHLLLSFVCAPLVVLGRPAVVFAVALGHRYARVVRPLRRLAVRTRGRSSALVVLAALHIVPWLCWHVPASYDLAVRLPVVHVVEHVTLVLSGMVLIWLVLGRVPTAPAFALLLTGMATMGALAAVLAFGTVPLYTGHTPQVWDLTALEDQQLGGALMWFPGSLAYVVAVVALVYARLLRPRAALPDRQSPAPPREPTAPPDRDVAAYPTGQPHHRPYR</sequence>
<evidence type="ECO:0000256" key="2">
    <source>
        <dbReference type="ARBA" id="ARBA00022475"/>
    </source>
</evidence>
<evidence type="ECO:0000256" key="4">
    <source>
        <dbReference type="ARBA" id="ARBA00022989"/>
    </source>
</evidence>
<feature type="transmembrane region" description="Helical" evidence="7">
    <location>
        <begin position="246"/>
        <end position="268"/>
    </location>
</feature>
<keyword evidence="5 7" id="KW-0472">Membrane</keyword>
<keyword evidence="2" id="KW-1003">Cell membrane</keyword>
<organism evidence="8 9">
    <name type="scientific">Micromonospora polyrhachis</name>
    <dbReference type="NCBI Taxonomy" id="1282883"/>
    <lineage>
        <taxon>Bacteria</taxon>
        <taxon>Bacillati</taxon>
        <taxon>Actinomycetota</taxon>
        <taxon>Actinomycetes</taxon>
        <taxon>Micromonosporales</taxon>
        <taxon>Micromonosporaceae</taxon>
        <taxon>Micromonospora</taxon>
    </lineage>
</organism>
<name>A0A7W7SQR0_9ACTN</name>
<evidence type="ECO:0000313" key="8">
    <source>
        <dbReference type="EMBL" id="MBB4958826.1"/>
    </source>
</evidence>
<evidence type="ECO:0000313" key="9">
    <source>
        <dbReference type="Proteomes" id="UP000578819"/>
    </source>
</evidence>
<feature type="transmembrane region" description="Helical" evidence="7">
    <location>
        <begin position="22"/>
        <end position="40"/>
    </location>
</feature>
<feature type="transmembrane region" description="Helical" evidence="7">
    <location>
        <begin position="200"/>
        <end position="226"/>
    </location>
</feature>
<dbReference type="Pfam" id="PF09678">
    <property type="entry name" value="Caa3_CtaG"/>
    <property type="match status" value="1"/>
</dbReference>
<evidence type="ECO:0000256" key="3">
    <source>
        <dbReference type="ARBA" id="ARBA00022692"/>
    </source>
</evidence>
<dbReference type="RefSeq" id="WP_184534855.1">
    <property type="nucleotide sequence ID" value="NZ_JACHJW010000001.1"/>
</dbReference>
<gene>
    <name evidence="8" type="ORF">FHR38_002559</name>
</gene>
<protein>
    <submittedName>
        <fullName evidence="8">Putative membrane protein</fullName>
    </submittedName>
</protein>
<keyword evidence="4 7" id="KW-1133">Transmembrane helix</keyword>
<accession>A0A7W7SQR0</accession>
<evidence type="ECO:0000256" key="1">
    <source>
        <dbReference type="ARBA" id="ARBA00004651"/>
    </source>
</evidence>
<evidence type="ECO:0000256" key="5">
    <source>
        <dbReference type="ARBA" id="ARBA00023136"/>
    </source>
</evidence>
<evidence type="ECO:0000256" key="7">
    <source>
        <dbReference type="SAM" id="Phobius"/>
    </source>
</evidence>
<dbReference type="Proteomes" id="UP000578819">
    <property type="component" value="Unassembled WGS sequence"/>
</dbReference>
<dbReference type="EMBL" id="JACHJW010000001">
    <property type="protein sequence ID" value="MBB4958826.1"/>
    <property type="molecule type" value="Genomic_DNA"/>
</dbReference>
<comment type="caution">
    <text evidence="8">The sequence shown here is derived from an EMBL/GenBank/DDBJ whole genome shotgun (WGS) entry which is preliminary data.</text>
</comment>
<evidence type="ECO:0000256" key="6">
    <source>
        <dbReference type="SAM" id="MobiDB-lite"/>
    </source>
</evidence>
<feature type="transmembrane region" description="Helical" evidence="7">
    <location>
        <begin position="171"/>
        <end position="191"/>
    </location>
</feature>
<reference evidence="8 9" key="1">
    <citation type="submission" date="2020-08" db="EMBL/GenBank/DDBJ databases">
        <title>Sequencing the genomes of 1000 actinobacteria strains.</title>
        <authorList>
            <person name="Klenk H.-P."/>
        </authorList>
    </citation>
    <scope>NUCLEOTIDE SEQUENCE [LARGE SCALE GENOMIC DNA]</scope>
    <source>
        <strain evidence="8 9">DSM 45886</strain>
    </source>
</reference>
<feature type="transmembrane region" description="Helical" evidence="7">
    <location>
        <begin position="94"/>
        <end position="118"/>
    </location>
</feature>